<dbReference type="AlphaFoldDB" id="C1N412"/>
<name>C1N412_MICPC</name>
<proteinExistence type="predicted"/>
<dbReference type="EMBL" id="GG663746">
    <property type="protein sequence ID" value="EEH53531.1"/>
    <property type="molecule type" value="Genomic_DNA"/>
</dbReference>
<dbReference type="KEGG" id="mpp:MICPUCDRAFT_52370"/>
<evidence type="ECO:0000313" key="3">
    <source>
        <dbReference type="Proteomes" id="UP000001876"/>
    </source>
</evidence>
<organism evidence="3">
    <name type="scientific">Micromonas pusilla (strain CCMP1545)</name>
    <name type="common">Picoplanktonic green alga</name>
    <dbReference type="NCBI Taxonomy" id="564608"/>
    <lineage>
        <taxon>Eukaryota</taxon>
        <taxon>Viridiplantae</taxon>
        <taxon>Chlorophyta</taxon>
        <taxon>Mamiellophyceae</taxon>
        <taxon>Mamiellales</taxon>
        <taxon>Mamiellaceae</taxon>
        <taxon>Micromonas</taxon>
    </lineage>
</organism>
<accession>C1N412</accession>
<evidence type="ECO:0000256" key="1">
    <source>
        <dbReference type="SAM" id="MobiDB-lite"/>
    </source>
</evidence>
<protein>
    <submittedName>
        <fullName evidence="2">Predicted protein</fullName>
    </submittedName>
</protein>
<evidence type="ECO:0000313" key="2">
    <source>
        <dbReference type="EMBL" id="EEH53531.1"/>
    </source>
</evidence>
<sequence>MPAHGPVSTLTGRGVLPFDLLLGRGDAYADRVAKREAEDGRRRFVGTYAVVEALDYLRRATPAAIFKLAAASSSAASAASSSRKKRGEGKAGNAREGEEGPDWLGHEAIKAAEGWMRPSAPAWTILGPIEVTQPKKARSIHWSPYDPVGVPPPLAEAIRPELRVKLTLVRKRARGGVDFSRAAGRDGVGGDVDGATPPRVGPGAYDPSYAAVEPDETAIGFSRAGRPIGVGVGVGAASAGDEDGDGDVLELDPAGAFARAVAPRVTGVPDLARAVNPREEETARKARSIHWSPYDPVGVVNADP</sequence>
<dbReference type="RefSeq" id="XP_003062712.1">
    <property type="nucleotide sequence ID" value="XM_003062666.1"/>
</dbReference>
<feature type="compositionally biased region" description="Basic and acidic residues" evidence="1">
    <location>
        <begin position="93"/>
        <end position="103"/>
    </location>
</feature>
<keyword evidence="3" id="KW-1185">Reference proteome</keyword>
<dbReference type="Proteomes" id="UP000001876">
    <property type="component" value="Unassembled WGS sequence"/>
</dbReference>
<feature type="region of interest" description="Disordered" evidence="1">
    <location>
        <begin position="77"/>
        <end position="103"/>
    </location>
</feature>
<gene>
    <name evidence="2" type="ORF">MICPUCDRAFT_52370</name>
</gene>
<reference evidence="2 3" key="1">
    <citation type="journal article" date="2009" name="Science">
        <title>Green evolution and dynamic adaptations revealed by genomes of the marine picoeukaryotes Micromonas.</title>
        <authorList>
            <person name="Worden A.Z."/>
            <person name="Lee J.H."/>
            <person name="Mock T."/>
            <person name="Rouze P."/>
            <person name="Simmons M.P."/>
            <person name="Aerts A.L."/>
            <person name="Allen A.E."/>
            <person name="Cuvelier M.L."/>
            <person name="Derelle E."/>
            <person name="Everett M.V."/>
            <person name="Foulon E."/>
            <person name="Grimwood J."/>
            <person name="Gundlach H."/>
            <person name="Henrissat B."/>
            <person name="Napoli C."/>
            <person name="McDonald S.M."/>
            <person name="Parker M.S."/>
            <person name="Rombauts S."/>
            <person name="Salamov A."/>
            <person name="Von Dassow P."/>
            <person name="Badger J.H."/>
            <person name="Coutinho P.M."/>
            <person name="Demir E."/>
            <person name="Dubchak I."/>
            <person name="Gentemann C."/>
            <person name="Eikrem W."/>
            <person name="Gready J.E."/>
            <person name="John U."/>
            <person name="Lanier W."/>
            <person name="Lindquist E.A."/>
            <person name="Lucas S."/>
            <person name="Mayer K.F."/>
            <person name="Moreau H."/>
            <person name="Not F."/>
            <person name="Otillar R."/>
            <person name="Panaud O."/>
            <person name="Pangilinan J."/>
            <person name="Paulsen I."/>
            <person name="Piegu B."/>
            <person name="Poliakov A."/>
            <person name="Robbens S."/>
            <person name="Schmutz J."/>
            <person name="Toulza E."/>
            <person name="Wyss T."/>
            <person name="Zelensky A."/>
            <person name="Zhou K."/>
            <person name="Armbrust E.V."/>
            <person name="Bhattacharya D."/>
            <person name="Goodenough U.W."/>
            <person name="Van de Peer Y."/>
            <person name="Grigoriev I.V."/>
        </authorList>
    </citation>
    <scope>NUCLEOTIDE SEQUENCE [LARGE SCALE GENOMIC DNA]</scope>
    <source>
        <strain evidence="2 3">CCMP1545</strain>
    </source>
</reference>
<dbReference type="GeneID" id="9688152"/>
<dbReference type="OrthoDB" id="10687635at2759"/>